<evidence type="ECO:0000256" key="4">
    <source>
        <dbReference type="ARBA" id="ARBA00022692"/>
    </source>
</evidence>
<evidence type="ECO:0000256" key="3">
    <source>
        <dbReference type="ARBA" id="ARBA00022475"/>
    </source>
</evidence>
<dbReference type="HOGENOM" id="CLU_016047_0_1_12"/>
<organism evidence="9 10">
    <name type="scientific">Treponema brennaborense (strain DSM 12168 / CIP 105900 / DD5/3)</name>
    <dbReference type="NCBI Taxonomy" id="906968"/>
    <lineage>
        <taxon>Bacteria</taxon>
        <taxon>Pseudomonadati</taxon>
        <taxon>Spirochaetota</taxon>
        <taxon>Spirochaetia</taxon>
        <taxon>Spirochaetales</taxon>
        <taxon>Treponemataceae</taxon>
        <taxon>Treponema</taxon>
    </lineage>
</organism>
<feature type="transmembrane region" description="Helical" evidence="7">
    <location>
        <begin position="112"/>
        <end position="135"/>
    </location>
</feature>
<keyword evidence="3" id="KW-1003">Cell membrane</keyword>
<feature type="domain" description="ABC transmembrane type-1" evidence="8">
    <location>
        <begin position="75"/>
        <end position="290"/>
    </location>
</feature>
<dbReference type="GO" id="GO:0005886">
    <property type="term" value="C:plasma membrane"/>
    <property type="evidence" value="ECO:0007669"/>
    <property type="project" value="UniProtKB-SubCell"/>
</dbReference>
<dbReference type="InterPro" id="IPR035906">
    <property type="entry name" value="MetI-like_sf"/>
</dbReference>
<evidence type="ECO:0000313" key="9">
    <source>
        <dbReference type="EMBL" id="AEE16982.1"/>
    </source>
</evidence>
<dbReference type="Gene3D" id="1.10.3720.10">
    <property type="entry name" value="MetI-like"/>
    <property type="match status" value="1"/>
</dbReference>
<dbReference type="AlphaFoldDB" id="F4LPC0"/>
<dbReference type="OrthoDB" id="368362at2"/>
<dbReference type="CDD" id="cd06261">
    <property type="entry name" value="TM_PBP2"/>
    <property type="match status" value="1"/>
</dbReference>
<dbReference type="PANTHER" id="PTHR43227:SF11">
    <property type="entry name" value="BLL4140 PROTEIN"/>
    <property type="match status" value="1"/>
</dbReference>
<dbReference type="PROSITE" id="PS50928">
    <property type="entry name" value="ABC_TM1"/>
    <property type="match status" value="1"/>
</dbReference>
<comment type="subcellular location">
    <subcellularLocation>
        <location evidence="1 7">Cell membrane</location>
        <topology evidence="1 7">Multi-pass membrane protein</topology>
    </subcellularLocation>
</comment>
<evidence type="ECO:0000259" key="8">
    <source>
        <dbReference type="PROSITE" id="PS50928"/>
    </source>
</evidence>
<comment type="similarity">
    <text evidence="7">Belongs to the binding-protein-dependent transport system permease family.</text>
</comment>
<feature type="transmembrane region" description="Helical" evidence="7">
    <location>
        <begin position="79"/>
        <end position="100"/>
    </location>
</feature>
<dbReference type="Pfam" id="PF00528">
    <property type="entry name" value="BPD_transp_1"/>
    <property type="match status" value="1"/>
</dbReference>
<keyword evidence="4 7" id="KW-0812">Transmembrane</keyword>
<dbReference type="STRING" id="906968.Trebr_1559"/>
<protein>
    <submittedName>
        <fullName evidence="9">ABC-type transporter, integral membrane subunit</fullName>
    </submittedName>
</protein>
<evidence type="ECO:0000256" key="5">
    <source>
        <dbReference type="ARBA" id="ARBA00022989"/>
    </source>
</evidence>
<evidence type="ECO:0000256" key="1">
    <source>
        <dbReference type="ARBA" id="ARBA00004651"/>
    </source>
</evidence>
<dbReference type="eggNOG" id="COG4209">
    <property type="taxonomic scope" value="Bacteria"/>
</dbReference>
<dbReference type="InterPro" id="IPR050809">
    <property type="entry name" value="UgpAE/MalFG_permease"/>
</dbReference>
<dbReference type="GO" id="GO:0055085">
    <property type="term" value="P:transmembrane transport"/>
    <property type="evidence" value="ECO:0007669"/>
    <property type="project" value="InterPro"/>
</dbReference>
<dbReference type="KEGG" id="tbe:Trebr_1559"/>
<dbReference type="Proteomes" id="UP000006546">
    <property type="component" value="Chromosome"/>
</dbReference>
<sequence>MKRNRRRIFDSDQRMLYLIGLPFILWYVVFEYKPMTGLLIAFQDYNLFKGIAGSAWIGLRNFADFLSSPYFYVTLKNTLILNVWGLLIAFPFAILFALLLNEVRGKLFRSFVQTAAFLPYFVAIVVACGIFINMLSPTTGIVNRLLEAVGGERRYFLSIPEYFPAIFTGLGIWKNTGFNALLYLAALSGIDESLYEAAKIDGANKFHQLLHITLPSIMPTIIITLILRIGSMLNVSFEIVLLLYQPATYATSDVISTYVYRLGMEQQNFGLSTAVGLFNAIIGFFLVYGSNKISKKMSETSLW</sequence>
<accession>F4LPC0</accession>
<gene>
    <name evidence="9" type="ordered locus">Trebr_1559</name>
</gene>
<name>F4LPC0_TREBD</name>
<keyword evidence="5 7" id="KW-1133">Transmembrane helix</keyword>
<evidence type="ECO:0000256" key="6">
    <source>
        <dbReference type="ARBA" id="ARBA00023136"/>
    </source>
</evidence>
<feature type="transmembrane region" description="Helical" evidence="7">
    <location>
        <begin position="12"/>
        <end position="29"/>
    </location>
</feature>
<keyword evidence="2 7" id="KW-0813">Transport</keyword>
<evidence type="ECO:0000256" key="2">
    <source>
        <dbReference type="ARBA" id="ARBA00022448"/>
    </source>
</evidence>
<proteinExistence type="inferred from homology"/>
<feature type="transmembrane region" description="Helical" evidence="7">
    <location>
        <begin position="269"/>
        <end position="288"/>
    </location>
</feature>
<keyword evidence="10" id="KW-1185">Reference proteome</keyword>
<dbReference type="RefSeq" id="WP_013758687.1">
    <property type="nucleotide sequence ID" value="NC_015500.1"/>
</dbReference>
<dbReference type="EMBL" id="CP002696">
    <property type="protein sequence ID" value="AEE16982.1"/>
    <property type="molecule type" value="Genomic_DNA"/>
</dbReference>
<evidence type="ECO:0000313" key="10">
    <source>
        <dbReference type="Proteomes" id="UP000006546"/>
    </source>
</evidence>
<reference evidence="10" key="1">
    <citation type="submission" date="2011-04" db="EMBL/GenBank/DDBJ databases">
        <title>The complete genome of Treponema brennaborense DSM 12168.</title>
        <authorList>
            <person name="Lucas S."/>
            <person name="Han J."/>
            <person name="Lapidus A."/>
            <person name="Bruce D."/>
            <person name="Goodwin L."/>
            <person name="Pitluck S."/>
            <person name="Peters L."/>
            <person name="Kyrpides N."/>
            <person name="Mavromatis K."/>
            <person name="Ivanova N."/>
            <person name="Mikhailova N."/>
            <person name="Pagani I."/>
            <person name="Teshima H."/>
            <person name="Detter J.C."/>
            <person name="Tapia R."/>
            <person name="Han C."/>
            <person name="Land M."/>
            <person name="Hauser L."/>
            <person name="Markowitz V."/>
            <person name="Cheng J.-F."/>
            <person name="Hugenholtz P."/>
            <person name="Woyke T."/>
            <person name="Wu D."/>
            <person name="Gronow S."/>
            <person name="Wellnitz S."/>
            <person name="Brambilla E."/>
            <person name="Klenk H.-P."/>
            <person name="Eisen J.A."/>
        </authorList>
    </citation>
    <scope>NUCLEOTIDE SEQUENCE [LARGE SCALE GENOMIC DNA]</scope>
    <source>
        <strain evidence="10">DSM 12168 / CIP 105900 / DD5/3</strain>
    </source>
</reference>
<dbReference type="InterPro" id="IPR000515">
    <property type="entry name" value="MetI-like"/>
</dbReference>
<dbReference type="SUPFAM" id="SSF161098">
    <property type="entry name" value="MetI-like"/>
    <property type="match status" value="1"/>
</dbReference>
<keyword evidence="6 7" id="KW-0472">Membrane</keyword>
<dbReference type="PANTHER" id="PTHR43227">
    <property type="entry name" value="BLL4140 PROTEIN"/>
    <property type="match status" value="1"/>
</dbReference>
<feature type="transmembrane region" description="Helical" evidence="7">
    <location>
        <begin position="209"/>
        <end position="229"/>
    </location>
</feature>
<evidence type="ECO:0000256" key="7">
    <source>
        <dbReference type="RuleBase" id="RU363032"/>
    </source>
</evidence>